<dbReference type="AlphaFoldDB" id="A0AA37WM40"/>
<dbReference type="Gene3D" id="3.90.20.20">
    <property type="match status" value="1"/>
</dbReference>
<evidence type="ECO:0000313" key="15">
    <source>
        <dbReference type="EMBL" id="GLS26854.1"/>
    </source>
</evidence>
<protein>
    <recommendedName>
        <fullName evidence="8 10">Protein GrpE</fullName>
    </recommendedName>
    <alternativeName>
        <fullName evidence="9 10">HSP-70 cofactor</fullName>
    </alternativeName>
</protein>
<comment type="subcellular location">
    <subcellularLocation>
        <location evidence="1 10">Cytoplasm</location>
    </subcellularLocation>
</comment>
<evidence type="ECO:0000256" key="2">
    <source>
        <dbReference type="ARBA" id="ARBA00009054"/>
    </source>
</evidence>
<dbReference type="Gene3D" id="2.30.22.10">
    <property type="entry name" value="Head domain of nucleotide exchange factor GrpE"/>
    <property type="match status" value="1"/>
</dbReference>
<dbReference type="PROSITE" id="PS01071">
    <property type="entry name" value="GRPE"/>
    <property type="match status" value="1"/>
</dbReference>
<evidence type="ECO:0000256" key="4">
    <source>
        <dbReference type="ARBA" id="ARBA00022490"/>
    </source>
</evidence>
<dbReference type="NCBIfam" id="NF010749">
    <property type="entry name" value="PRK14151.1"/>
    <property type="match status" value="1"/>
</dbReference>
<dbReference type="FunFam" id="2.30.22.10:FF:000001">
    <property type="entry name" value="Protein GrpE"/>
    <property type="match status" value="1"/>
</dbReference>
<comment type="similarity">
    <text evidence="2 10 12">Belongs to the GrpE family.</text>
</comment>
<evidence type="ECO:0000256" key="11">
    <source>
        <dbReference type="RuleBase" id="RU000639"/>
    </source>
</evidence>
<dbReference type="GO" id="GO:0000774">
    <property type="term" value="F:adenyl-nucleotide exchange factor activity"/>
    <property type="evidence" value="ECO:0007669"/>
    <property type="project" value="InterPro"/>
</dbReference>
<dbReference type="SUPFAM" id="SSF58014">
    <property type="entry name" value="Coiled-coil domain of nucleotide exchange factor GrpE"/>
    <property type="match status" value="1"/>
</dbReference>
<feature type="region of interest" description="Disordered" evidence="14">
    <location>
        <begin position="1"/>
        <end position="31"/>
    </location>
</feature>
<comment type="subunit">
    <text evidence="3 10">Homodimer.</text>
</comment>
<keyword evidence="5 10" id="KW-0346">Stress response</keyword>
<evidence type="ECO:0000313" key="16">
    <source>
        <dbReference type="Proteomes" id="UP001156870"/>
    </source>
</evidence>
<dbReference type="CDD" id="cd00446">
    <property type="entry name" value="GrpE"/>
    <property type="match status" value="1"/>
</dbReference>
<dbReference type="Pfam" id="PF01025">
    <property type="entry name" value="GrpE"/>
    <property type="match status" value="1"/>
</dbReference>
<evidence type="ECO:0000256" key="9">
    <source>
        <dbReference type="ARBA" id="ARBA00076414"/>
    </source>
</evidence>
<dbReference type="GO" id="GO:0005829">
    <property type="term" value="C:cytosol"/>
    <property type="evidence" value="ECO:0007669"/>
    <property type="project" value="TreeGrafter"/>
</dbReference>
<dbReference type="GO" id="GO:0006457">
    <property type="term" value="P:protein folding"/>
    <property type="evidence" value="ECO:0007669"/>
    <property type="project" value="InterPro"/>
</dbReference>
<dbReference type="HAMAP" id="MF_01151">
    <property type="entry name" value="GrpE"/>
    <property type="match status" value="1"/>
</dbReference>
<keyword evidence="6 10" id="KW-0143">Chaperone</keyword>
<evidence type="ECO:0000256" key="14">
    <source>
        <dbReference type="SAM" id="MobiDB-lite"/>
    </source>
</evidence>
<gene>
    <name evidence="10 15" type="primary">grpE</name>
    <name evidence="15" type="ORF">GCM10007877_25730</name>
</gene>
<evidence type="ECO:0000256" key="3">
    <source>
        <dbReference type="ARBA" id="ARBA00011738"/>
    </source>
</evidence>
<reference evidence="15 16" key="1">
    <citation type="journal article" date="2014" name="Int. J. Syst. Evol. Microbiol.">
        <title>Complete genome sequence of Corynebacterium casei LMG S-19264T (=DSM 44701T), isolated from a smear-ripened cheese.</title>
        <authorList>
            <consortium name="US DOE Joint Genome Institute (JGI-PGF)"/>
            <person name="Walter F."/>
            <person name="Albersmeier A."/>
            <person name="Kalinowski J."/>
            <person name="Ruckert C."/>
        </authorList>
    </citation>
    <scope>NUCLEOTIDE SEQUENCE [LARGE SCALE GENOMIC DNA]</scope>
    <source>
        <strain evidence="15 16">NBRC 110095</strain>
    </source>
</reference>
<accession>A0AA37WM40</accession>
<dbReference type="SUPFAM" id="SSF51064">
    <property type="entry name" value="Head domain of nucleotide exchange factor GrpE"/>
    <property type="match status" value="1"/>
</dbReference>
<dbReference type="RefSeq" id="WP_232593607.1">
    <property type="nucleotide sequence ID" value="NZ_BSPD01000062.1"/>
</dbReference>
<keyword evidence="13" id="KW-0175">Coiled coil</keyword>
<dbReference type="NCBIfam" id="NF010738">
    <property type="entry name" value="PRK14140.1"/>
    <property type="match status" value="1"/>
</dbReference>
<dbReference type="Proteomes" id="UP001156870">
    <property type="component" value="Unassembled WGS sequence"/>
</dbReference>
<evidence type="ECO:0000256" key="12">
    <source>
        <dbReference type="RuleBase" id="RU004478"/>
    </source>
</evidence>
<evidence type="ECO:0000256" key="6">
    <source>
        <dbReference type="ARBA" id="ARBA00023186"/>
    </source>
</evidence>
<evidence type="ECO:0000256" key="7">
    <source>
        <dbReference type="ARBA" id="ARBA00053401"/>
    </source>
</evidence>
<evidence type="ECO:0000256" key="1">
    <source>
        <dbReference type="ARBA" id="ARBA00004496"/>
    </source>
</evidence>
<keyword evidence="16" id="KW-1185">Reference proteome</keyword>
<evidence type="ECO:0000256" key="10">
    <source>
        <dbReference type="HAMAP-Rule" id="MF_01151"/>
    </source>
</evidence>
<dbReference type="NCBIfam" id="NF010737">
    <property type="entry name" value="PRK14139.1"/>
    <property type="match status" value="1"/>
</dbReference>
<feature type="compositionally biased region" description="Basic and acidic residues" evidence="14">
    <location>
        <begin position="1"/>
        <end position="18"/>
    </location>
</feature>
<dbReference type="GO" id="GO:0051082">
    <property type="term" value="F:unfolded protein binding"/>
    <property type="evidence" value="ECO:0007669"/>
    <property type="project" value="TreeGrafter"/>
</dbReference>
<comment type="function">
    <text evidence="7 10 11">Participates actively in the response to hyperosmotic and heat shock by preventing the aggregation of stress-denatured proteins, in association with DnaK and GrpE. It is the nucleotide exchange factor for DnaK and may function as a thermosensor. Unfolded proteins bind initially to DnaJ; upon interaction with the DnaJ-bound protein, DnaK hydrolyzes its bound ATP, resulting in the formation of a stable complex. GrpE releases ADP from DnaK; ATP binding to DnaK triggers the release of the substrate protein, thus completing the reaction cycle. Several rounds of ATP-dependent interactions between DnaJ, DnaK and GrpE are required for fully efficient folding.</text>
</comment>
<proteinExistence type="inferred from homology"/>
<comment type="caution">
    <text evidence="15">The sequence shown here is derived from an EMBL/GenBank/DDBJ whole genome shotgun (WGS) entry which is preliminary data.</text>
</comment>
<dbReference type="GO" id="GO:0042803">
    <property type="term" value="F:protein homodimerization activity"/>
    <property type="evidence" value="ECO:0007669"/>
    <property type="project" value="InterPro"/>
</dbReference>
<dbReference type="InterPro" id="IPR000740">
    <property type="entry name" value="GrpE"/>
</dbReference>
<feature type="coiled-coil region" evidence="13">
    <location>
        <begin position="43"/>
        <end position="74"/>
    </location>
</feature>
<sequence length="192" mass="21336">MSNEEQKPQEELDAKAQDPQEAVESVEDVEVEQELGVEEAVDVQALQDEVAELKDQLLRTQAEAQNIRRRAQQDVEKAHKFALEKFAGDMLSVADNLERATASINKDDESLKPVLEGVELTYKTLVDALKRHSVEQVDPAGEPFDPQLHQAMSMIENPDVEPSTVIEVFQKGYTLNGRLVRPAMVVVSKSAG</sequence>
<dbReference type="InterPro" id="IPR013805">
    <property type="entry name" value="GrpE_CC"/>
</dbReference>
<keyword evidence="4 10" id="KW-0963">Cytoplasm</keyword>
<dbReference type="NCBIfam" id="NF010748">
    <property type="entry name" value="PRK14150.1"/>
    <property type="match status" value="1"/>
</dbReference>
<organism evidence="15 16">
    <name type="scientific">Marinibactrum halimedae</name>
    <dbReference type="NCBI Taxonomy" id="1444977"/>
    <lineage>
        <taxon>Bacteria</taxon>
        <taxon>Pseudomonadati</taxon>
        <taxon>Pseudomonadota</taxon>
        <taxon>Gammaproteobacteria</taxon>
        <taxon>Cellvibrionales</taxon>
        <taxon>Cellvibrionaceae</taxon>
        <taxon>Marinibactrum</taxon>
    </lineage>
</organism>
<evidence type="ECO:0000256" key="8">
    <source>
        <dbReference type="ARBA" id="ARBA00072274"/>
    </source>
</evidence>
<dbReference type="InterPro" id="IPR009012">
    <property type="entry name" value="GrpE_head"/>
</dbReference>
<name>A0AA37WM40_9GAMM</name>
<dbReference type="PANTHER" id="PTHR21237:SF23">
    <property type="entry name" value="GRPE PROTEIN HOMOLOG, MITOCHONDRIAL"/>
    <property type="match status" value="1"/>
</dbReference>
<dbReference type="PANTHER" id="PTHR21237">
    <property type="entry name" value="GRPE PROTEIN"/>
    <property type="match status" value="1"/>
</dbReference>
<dbReference type="PRINTS" id="PR00773">
    <property type="entry name" value="GRPEPROTEIN"/>
</dbReference>
<dbReference type="EMBL" id="BSPD01000062">
    <property type="protein sequence ID" value="GLS26854.1"/>
    <property type="molecule type" value="Genomic_DNA"/>
</dbReference>
<evidence type="ECO:0000256" key="13">
    <source>
        <dbReference type="SAM" id="Coils"/>
    </source>
</evidence>
<evidence type="ECO:0000256" key="5">
    <source>
        <dbReference type="ARBA" id="ARBA00023016"/>
    </source>
</evidence>
<dbReference type="GO" id="GO:0051087">
    <property type="term" value="F:protein-folding chaperone binding"/>
    <property type="evidence" value="ECO:0007669"/>
    <property type="project" value="InterPro"/>
</dbReference>